<feature type="region of interest" description="Disordered" evidence="7">
    <location>
        <begin position="1"/>
        <end position="55"/>
    </location>
</feature>
<dbReference type="SUPFAM" id="SSF46934">
    <property type="entry name" value="UBA-like"/>
    <property type="match status" value="1"/>
</dbReference>
<dbReference type="GO" id="GO:0000981">
    <property type="term" value="F:DNA-binding transcription factor activity, RNA polymerase II-specific"/>
    <property type="evidence" value="ECO:0007669"/>
    <property type="project" value="TreeGrafter"/>
</dbReference>
<comment type="subcellular location">
    <subcellularLocation>
        <location evidence="6">Nucleus</location>
    </subcellularLocation>
</comment>
<keyword evidence="3 6" id="KW-0862">Zinc</keyword>
<evidence type="ECO:0000256" key="5">
    <source>
        <dbReference type="ARBA" id="ARBA00023242"/>
    </source>
</evidence>
<evidence type="ECO:0000256" key="3">
    <source>
        <dbReference type="ARBA" id="ARBA00022833"/>
    </source>
</evidence>
<feature type="region of interest" description="Disordered" evidence="7">
    <location>
        <begin position="479"/>
        <end position="500"/>
    </location>
</feature>
<dbReference type="Proteomes" id="UP000288716">
    <property type="component" value="Unassembled WGS sequence"/>
</dbReference>
<reference evidence="9 10" key="1">
    <citation type="journal article" date="2018" name="Gigascience">
        <title>Genomes of trombidid mites reveal novel predicted allergens and laterally-transferred genes associated with secondary metabolism.</title>
        <authorList>
            <person name="Dong X."/>
            <person name="Chaisiri K."/>
            <person name="Xia D."/>
            <person name="Armstrong S.D."/>
            <person name="Fang Y."/>
            <person name="Donnelly M.J."/>
            <person name="Kadowaki T."/>
            <person name="McGarry J.W."/>
            <person name="Darby A.C."/>
            <person name="Makepeace B.L."/>
        </authorList>
    </citation>
    <scope>NUCLEOTIDE SEQUENCE [LARGE SCALE GENOMIC DNA]</scope>
    <source>
        <strain evidence="9">UoL-UT</strain>
    </source>
</reference>
<dbReference type="SMART" id="SM00301">
    <property type="entry name" value="DM"/>
    <property type="match status" value="1"/>
</dbReference>
<evidence type="ECO:0000256" key="2">
    <source>
        <dbReference type="ARBA" id="ARBA00022723"/>
    </source>
</evidence>
<dbReference type="EMBL" id="NCKV01001675">
    <property type="protein sequence ID" value="RWS27929.1"/>
    <property type="molecule type" value="Genomic_DNA"/>
</dbReference>
<evidence type="ECO:0000313" key="9">
    <source>
        <dbReference type="EMBL" id="RWS27929.1"/>
    </source>
</evidence>
<feature type="domain" description="DM" evidence="8">
    <location>
        <begin position="56"/>
        <end position="103"/>
    </location>
</feature>
<organism evidence="9 10">
    <name type="scientific">Leptotrombidium deliense</name>
    <dbReference type="NCBI Taxonomy" id="299467"/>
    <lineage>
        <taxon>Eukaryota</taxon>
        <taxon>Metazoa</taxon>
        <taxon>Ecdysozoa</taxon>
        <taxon>Arthropoda</taxon>
        <taxon>Chelicerata</taxon>
        <taxon>Arachnida</taxon>
        <taxon>Acari</taxon>
        <taxon>Acariformes</taxon>
        <taxon>Trombidiformes</taxon>
        <taxon>Prostigmata</taxon>
        <taxon>Anystina</taxon>
        <taxon>Parasitengona</taxon>
        <taxon>Trombiculoidea</taxon>
        <taxon>Trombiculidae</taxon>
        <taxon>Leptotrombidium</taxon>
    </lineage>
</organism>
<dbReference type="CDD" id="cd14370">
    <property type="entry name" value="CUE_DMA"/>
    <property type="match status" value="1"/>
</dbReference>
<dbReference type="InterPro" id="IPR026607">
    <property type="entry name" value="DMRT"/>
</dbReference>
<dbReference type="Pfam" id="PF03474">
    <property type="entry name" value="DMA"/>
    <property type="match status" value="1"/>
</dbReference>
<evidence type="ECO:0000259" key="8">
    <source>
        <dbReference type="PROSITE" id="PS50809"/>
    </source>
</evidence>
<protein>
    <submittedName>
        <fullName evidence="9">Doublesex and mab-3 related transcription factor 3-like protein</fullName>
    </submittedName>
</protein>
<dbReference type="InterPro" id="IPR009060">
    <property type="entry name" value="UBA-like_sf"/>
</dbReference>
<dbReference type="GO" id="GO:0000978">
    <property type="term" value="F:RNA polymerase II cis-regulatory region sequence-specific DNA binding"/>
    <property type="evidence" value="ECO:0007669"/>
    <property type="project" value="TreeGrafter"/>
</dbReference>
<dbReference type="Gene3D" id="4.10.1040.10">
    <property type="entry name" value="DM DNA-binding domain"/>
    <property type="match status" value="1"/>
</dbReference>
<dbReference type="PANTHER" id="PTHR12322">
    <property type="entry name" value="DOUBLESEX AND MAB-3 RELATED TRANSCRIPTION FACTOR DMRT"/>
    <property type="match status" value="1"/>
</dbReference>
<dbReference type="GO" id="GO:0007548">
    <property type="term" value="P:sex differentiation"/>
    <property type="evidence" value="ECO:0007669"/>
    <property type="project" value="TreeGrafter"/>
</dbReference>
<comment type="similarity">
    <text evidence="1">Belongs to the DMRT family.</text>
</comment>
<accession>A0A443SK74</accession>
<feature type="DNA-binding region" description="DM" evidence="6">
    <location>
        <begin position="56"/>
        <end position="103"/>
    </location>
</feature>
<gene>
    <name evidence="9" type="ORF">B4U80_09752</name>
</gene>
<dbReference type="Pfam" id="PF00751">
    <property type="entry name" value="DM"/>
    <property type="match status" value="1"/>
</dbReference>
<dbReference type="FunFam" id="4.10.1040.10:FF:000001">
    <property type="entry name" value="doublesex- and mab-3-related transcription factor 1"/>
    <property type="match status" value="1"/>
</dbReference>
<feature type="compositionally biased region" description="Low complexity" evidence="7">
    <location>
        <begin position="485"/>
        <end position="500"/>
    </location>
</feature>
<dbReference type="SUPFAM" id="SSF82927">
    <property type="entry name" value="Cysteine-rich DNA binding domain, (DM domain)"/>
    <property type="match status" value="1"/>
</dbReference>
<comment type="caution">
    <text evidence="9">The sequence shown here is derived from an EMBL/GenBank/DDBJ whole genome shotgun (WGS) entry which is preliminary data.</text>
</comment>
<dbReference type="InterPro" id="IPR001275">
    <property type="entry name" value="DM_DNA-bd"/>
</dbReference>
<sequence>MDRVFNQHPSLHLSLSGAQHSPPMSHRQSHVSQLSPCDSPKPMHGSLGQTPRRPKCARCRNHGMISWLKGHKRHCRFKDCSCAKCNLIAERQRIMAAQVALKRQQAAEDAIAMGLRAVATGSSVGGYLPPGPIFGMPVTEPHVGKDEQYTNDTDSECSETSNVTVDSNQNQASLLEGILCFSGVFKANLESKQTMGDQETERSVHVSTTAEETKEVCESEKCSPCSQLSPAIKTVNQQSDAVKATKQMRKTSSVQQPPETTAVESLASMPSDFRPGRLSASDVLMRIFPNQKRTILELVLQGCNGDVCKAIEHFLSLNDAMALQQQNSHQNQVNHQTQSKQLMLNNEHATRRIPENSAYSPMLGSVKSAFTPLSSNMNFFQNPLFASRANFASLPSPFVNNVNSTYHRDFASLVPQYHNPAAVHFLLHPPSSFTGIPGTVNSCPPGCTQCSTSSALISNTENTSPTYKELRLSETAVDLSTEANSWRSSPTSSGGSKCAD</sequence>
<evidence type="ECO:0000256" key="7">
    <source>
        <dbReference type="SAM" id="MobiDB-lite"/>
    </source>
</evidence>
<dbReference type="PROSITE" id="PS40000">
    <property type="entry name" value="DM_1"/>
    <property type="match status" value="1"/>
</dbReference>
<dbReference type="AlphaFoldDB" id="A0A443SK74"/>
<name>A0A443SK74_9ACAR</name>
<dbReference type="PROSITE" id="PS50809">
    <property type="entry name" value="DM_2"/>
    <property type="match status" value="1"/>
</dbReference>
<dbReference type="STRING" id="299467.A0A443SK74"/>
<evidence type="ECO:0000256" key="6">
    <source>
        <dbReference type="PROSITE-ProRule" id="PRU00070"/>
    </source>
</evidence>
<dbReference type="GO" id="GO:0005634">
    <property type="term" value="C:nucleus"/>
    <property type="evidence" value="ECO:0007669"/>
    <property type="project" value="UniProtKB-SubCell"/>
</dbReference>
<dbReference type="InterPro" id="IPR005173">
    <property type="entry name" value="DMA"/>
</dbReference>
<dbReference type="GO" id="GO:0046872">
    <property type="term" value="F:metal ion binding"/>
    <property type="evidence" value="ECO:0007669"/>
    <property type="project" value="UniProtKB-KW"/>
</dbReference>
<keyword evidence="5 6" id="KW-0539">Nucleus</keyword>
<dbReference type="OrthoDB" id="6162476at2759"/>
<evidence type="ECO:0000256" key="4">
    <source>
        <dbReference type="ARBA" id="ARBA00023125"/>
    </source>
</evidence>
<keyword evidence="2 6" id="KW-0479">Metal-binding</keyword>
<evidence type="ECO:0000256" key="1">
    <source>
        <dbReference type="ARBA" id="ARBA00006834"/>
    </source>
</evidence>
<dbReference type="PANTHER" id="PTHR12322:SF118">
    <property type="entry name" value="DM DOMAIN-CONTAINING PROTEIN"/>
    <property type="match status" value="1"/>
</dbReference>
<proteinExistence type="inferred from homology"/>
<dbReference type="InterPro" id="IPR036407">
    <property type="entry name" value="DM_DNA-bd_sf"/>
</dbReference>
<dbReference type="VEuPathDB" id="VectorBase:LDEU004111"/>
<keyword evidence="10" id="KW-1185">Reference proteome</keyword>
<evidence type="ECO:0000313" key="10">
    <source>
        <dbReference type="Proteomes" id="UP000288716"/>
    </source>
</evidence>
<keyword evidence="4 6" id="KW-0238">DNA-binding</keyword>